<accession>X1EAR0</accession>
<proteinExistence type="predicted"/>
<protein>
    <submittedName>
        <fullName evidence="1">Uncharacterized protein</fullName>
    </submittedName>
</protein>
<feature type="non-terminal residue" evidence="1">
    <location>
        <position position="1"/>
    </location>
</feature>
<gene>
    <name evidence="1" type="ORF">S01H4_60661</name>
</gene>
<dbReference type="AlphaFoldDB" id="X1EAR0"/>
<organism evidence="1">
    <name type="scientific">marine sediment metagenome</name>
    <dbReference type="NCBI Taxonomy" id="412755"/>
    <lineage>
        <taxon>unclassified sequences</taxon>
        <taxon>metagenomes</taxon>
        <taxon>ecological metagenomes</taxon>
    </lineage>
</organism>
<reference evidence="1" key="1">
    <citation type="journal article" date="2014" name="Front. Microbiol.">
        <title>High frequency of phylogenetically diverse reductive dehalogenase-homologous genes in deep subseafloor sedimentary metagenomes.</title>
        <authorList>
            <person name="Kawai M."/>
            <person name="Futagami T."/>
            <person name="Toyoda A."/>
            <person name="Takaki Y."/>
            <person name="Nishi S."/>
            <person name="Hori S."/>
            <person name="Arai W."/>
            <person name="Tsubouchi T."/>
            <person name="Morono Y."/>
            <person name="Uchiyama I."/>
            <person name="Ito T."/>
            <person name="Fujiyama A."/>
            <person name="Inagaki F."/>
            <person name="Takami H."/>
        </authorList>
    </citation>
    <scope>NUCLEOTIDE SEQUENCE</scope>
    <source>
        <strain evidence="1">Expedition CK06-06</strain>
    </source>
</reference>
<sequence length="184" mass="20877">ADNNPLHSDQVQGMFDKGDRVRLMGEEQSDYYKIYPPSFAYLWVSTQYSKPLGSVLEEAKPAEESKEAADTGLFAPVAVPATKDLRQYYALEQIVKAEHEKPVLEQDYSTVKEALQLLAENKDAGKAARYAEFMVKRIESFELAAEVAKAVQLQDRQLQQTRENIQKAYQTRLQQLSNLGRFAV</sequence>
<comment type="caution">
    <text evidence="1">The sequence shown here is derived from an EMBL/GenBank/DDBJ whole genome shotgun (WGS) entry which is preliminary data.</text>
</comment>
<feature type="non-terminal residue" evidence="1">
    <location>
        <position position="184"/>
    </location>
</feature>
<dbReference type="EMBL" id="BART01035820">
    <property type="protein sequence ID" value="GAH05758.1"/>
    <property type="molecule type" value="Genomic_DNA"/>
</dbReference>
<name>X1EAR0_9ZZZZ</name>
<evidence type="ECO:0000313" key="1">
    <source>
        <dbReference type="EMBL" id="GAH05758.1"/>
    </source>
</evidence>